<gene>
    <name evidence="2" type="ORF">RALSY_20126</name>
</gene>
<evidence type="ECO:0000313" key="2">
    <source>
        <dbReference type="EMBL" id="CCA85526.1"/>
    </source>
</evidence>
<feature type="region of interest" description="Disordered" evidence="1">
    <location>
        <begin position="25"/>
        <end position="46"/>
    </location>
</feature>
<reference evidence="2" key="2">
    <citation type="submission" date="2011-04" db="EMBL/GenBank/DDBJ databases">
        <authorList>
            <person name="Genoscope - CEA"/>
        </authorList>
    </citation>
    <scope>NUCLEOTIDE SEQUENCE</scope>
    <source>
        <strain evidence="2">R24</strain>
    </source>
</reference>
<evidence type="ECO:0000256" key="1">
    <source>
        <dbReference type="SAM" id="MobiDB-lite"/>
    </source>
</evidence>
<reference evidence="2" key="1">
    <citation type="journal article" date="2011" name="PLoS ONE">
        <title>Ralstonia syzygii, the Blood Disease Bacterium and some Asian R. solanacearum strains form a single genomic species despite divergent lifestyles.</title>
        <authorList>
            <person name="Remenant B."/>
            <person name="de Cambiaire J.C."/>
            <person name="Cellier G."/>
            <person name="Jacobs J.M."/>
            <person name="Mangenot S."/>
            <person name="Barbe V."/>
            <person name="Lajus A."/>
            <person name="Vallenet D."/>
            <person name="Medigue C."/>
            <person name="Fegan M."/>
            <person name="Allen C."/>
            <person name="Prior P."/>
        </authorList>
    </citation>
    <scope>NUCLEOTIDE SEQUENCE</scope>
    <source>
        <strain evidence="2">R24</strain>
    </source>
</reference>
<protein>
    <submittedName>
        <fullName evidence="2">Uncharacterized protein</fullName>
    </submittedName>
</protein>
<organism evidence="2">
    <name type="scientific">Ralstonia syzygii R24</name>
    <dbReference type="NCBI Taxonomy" id="907261"/>
    <lineage>
        <taxon>Bacteria</taxon>
        <taxon>Pseudomonadati</taxon>
        <taxon>Pseudomonadota</taxon>
        <taxon>Betaproteobacteria</taxon>
        <taxon>Burkholderiales</taxon>
        <taxon>Burkholderiaceae</taxon>
        <taxon>Ralstonia</taxon>
        <taxon>Ralstonia solanacearum species complex</taxon>
    </lineage>
</organism>
<dbReference type="EMBL" id="FR854087">
    <property type="protein sequence ID" value="CCA85526.1"/>
    <property type="molecule type" value="Genomic_DNA"/>
</dbReference>
<dbReference type="AlphaFoldDB" id="G3A294"/>
<name>G3A294_9RALS</name>
<accession>G3A294</accession>
<proteinExistence type="predicted"/>
<dbReference type="RefSeq" id="WP_197333563.1">
    <property type="nucleotide sequence ID" value="NZ_CP115944.1"/>
</dbReference>
<sequence>MKSAWIASQEQVYPPRAMFDVRVGYRAGGHPPERNQNTTEYAERSE</sequence>